<evidence type="ECO:0000256" key="5">
    <source>
        <dbReference type="ARBA" id="ARBA00022692"/>
    </source>
</evidence>
<name>A0ABN6NAP0_9BACT</name>
<dbReference type="PANTHER" id="PTHR33908">
    <property type="entry name" value="MANNOSYLTRANSFERASE YKCB-RELATED"/>
    <property type="match status" value="1"/>
</dbReference>
<keyword evidence="6 9" id="KW-1133">Transmembrane helix</keyword>
<dbReference type="PANTHER" id="PTHR33908:SF3">
    <property type="entry name" value="UNDECAPRENYL PHOSPHATE-ALPHA-4-AMINO-4-DEOXY-L-ARABINOSE ARABINOSYL TRANSFERASE"/>
    <property type="match status" value="1"/>
</dbReference>
<evidence type="ECO:0000256" key="6">
    <source>
        <dbReference type="ARBA" id="ARBA00022989"/>
    </source>
</evidence>
<evidence type="ECO:0000256" key="1">
    <source>
        <dbReference type="ARBA" id="ARBA00004651"/>
    </source>
</evidence>
<proteinExistence type="predicted"/>
<evidence type="ECO:0000256" key="9">
    <source>
        <dbReference type="SAM" id="Phobius"/>
    </source>
</evidence>
<reference evidence="12" key="1">
    <citation type="journal article" date="2022" name="Int. J. Syst. Evol. Microbiol.">
        <title>Anaeromyxobacter oryzae sp. nov., Anaeromyxobacter diazotrophicus sp. nov. and Anaeromyxobacter paludicola sp. nov., isolated from paddy soils.</title>
        <authorList>
            <person name="Itoh H."/>
            <person name="Xu Z."/>
            <person name="Mise K."/>
            <person name="Masuda Y."/>
            <person name="Ushijima N."/>
            <person name="Hayakawa C."/>
            <person name="Shiratori Y."/>
            <person name="Senoo K."/>
        </authorList>
    </citation>
    <scope>NUCLEOTIDE SEQUENCE [LARGE SCALE GENOMIC DNA]</scope>
    <source>
        <strain evidence="12">Red630</strain>
    </source>
</reference>
<organism evidence="11 12">
    <name type="scientific">Anaeromyxobacter paludicola</name>
    <dbReference type="NCBI Taxonomy" id="2918171"/>
    <lineage>
        <taxon>Bacteria</taxon>
        <taxon>Pseudomonadati</taxon>
        <taxon>Myxococcota</taxon>
        <taxon>Myxococcia</taxon>
        <taxon>Myxococcales</taxon>
        <taxon>Cystobacterineae</taxon>
        <taxon>Anaeromyxobacteraceae</taxon>
        <taxon>Anaeromyxobacter</taxon>
    </lineage>
</organism>
<feature type="region of interest" description="Disordered" evidence="8">
    <location>
        <begin position="504"/>
        <end position="538"/>
    </location>
</feature>
<feature type="transmembrane region" description="Helical" evidence="9">
    <location>
        <begin position="286"/>
        <end position="304"/>
    </location>
</feature>
<keyword evidence="5 9" id="KW-0812">Transmembrane</keyword>
<feature type="transmembrane region" description="Helical" evidence="9">
    <location>
        <begin position="342"/>
        <end position="361"/>
    </location>
</feature>
<dbReference type="Proteomes" id="UP001162734">
    <property type="component" value="Chromosome"/>
</dbReference>
<feature type="compositionally biased region" description="Low complexity" evidence="8">
    <location>
        <begin position="522"/>
        <end position="538"/>
    </location>
</feature>
<dbReference type="Pfam" id="PF13231">
    <property type="entry name" value="PMT_2"/>
    <property type="match status" value="1"/>
</dbReference>
<dbReference type="RefSeq" id="WP_248341560.1">
    <property type="nucleotide sequence ID" value="NZ_AP025592.1"/>
</dbReference>
<protein>
    <recommendedName>
        <fullName evidence="10">Glycosyltransferase RgtA/B/C/D-like domain-containing protein</fullName>
    </recommendedName>
</protein>
<feature type="transmembrane region" description="Helical" evidence="9">
    <location>
        <begin position="253"/>
        <end position="274"/>
    </location>
</feature>
<keyword evidence="2" id="KW-1003">Cell membrane</keyword>
<feature type="compositionally biased region" description="Basic and acidic residues" evidence="8">
    <location>
        <begin position="504"/>
        <end position="515"/>
    </location>
</feature>
<evidence type="ECO:0000256" key="2">
    <source>
        <dbReference type="ARBA" id="ARBA00022475"/>
    </source>
</evidence>
<dbReference type="InterPro" id="IPR038731">
    <property type="entry name" value="RgtA/B/C-like"/>
</dbReference>
<evidence type="ECO:0000259" key="10">
    <source>
        <dbReference type="Pfam" id="PF13231"/>
    </source>
</evidence>
<evidence type="ECO:0000256" key="4">
    <source>
        <dbReference type="ARBA" id="ARBA00022679"/>
    </source>
</evidence>
<dbReference type="EMBL" id="AP025592">
    <property type="protein sequence ID" value="BDG09415.1"/>
    <property type="molecule type" value="Genomic_DNA"/>
</dbReference>
<keyword evidence="4" id="KW-0808">Transferase</keyword>
<evidence type="ECO:0000313" key="12">
    <source>
        <dbReference type="Proteomes" id="UP001162734"/>
    </source>
</evidence>
<sequence length="538" mass="57569">MTLLSRPGDRRAFAALSALVLATRLPGFAFGLLNIDECDFTILARAIASGARLYVDVADIKPPLAYLAFLPSGLAYAIWPMRLAGVLLVLATALLARAAARAWTGDDRAGWCAAFAAVLAGMVELPSVSAELVMNLPAAAALLLFVRARREGRPGLDLAAGLCVGAASLVKHQAAVLDLGLGLALLWEARDPRARRGALRGFGLLALGSALPWLATSAWFAAQGRFAPFYDWVFARNFLYVSRLAGDAALPRFAASFAECVLGATGLLWALAALETRRALAPDPIRRGLALTLLLTWLPVSAGGRFYEHYFLQFAPPLAILAAPGLAAITRAWGGLGRFRRAGLAALLALPVLGTTGYAVARGLLRDYPGQEPRANALAAWLRENTAPTDRLFVWGHFSPIYYLSQRLPGTRYLTCSVHEGNFDPGHLPDGFDAAAHRSERDVRATLEDLEANRPALFVDTGPADIHHWSRVPLAAFPDLRDYLLAHYAPVATPGGAVVYRRLPERGPEAQEKSARTTSTEAANPARSASSAAGSAWR</sequence>
<feature type="domain" description="Glycosyltransferase RgtA/B/C/D-like" evidence="10">
    <location>
        <begin position="78"/>
        <end position="214"/>
    </location>
</feature>
<evidence type="ECO:0000256" key="3">
    <source>
        <dbReference type="ARBA" id="ARBA00022676"/>
    </source>
</evidence>
<comment type="subcellular location">
    <subcellularLocation>
        <location evidence="1">Cell membrane</location>
        <topology evidence="1">Multi-pass membrane protein</topology>
    </subcellularLocation>
</comment>
<feature type="transmembrane region" description="Helical" evidence="9">
    <location>
        <begin position="310"/>
        <end position="330"/>
    </location>
</feature>
<evidence type="ECO:0000256" key="7">
    <source>
        <dbReference type="ARBA" id="ARBA00023136"/>
    </source>
</evidence>
<dbReference type="InterPro" id="IPR050297">
    <property type="entry name" value="LipidA_mod_glycosyltrf_83"/>
</dbReference>
<keyword evidence="7 9" id="KW-0472">Membrane</keyword>
<accession>A0ABN6NAP0</accession>
<feature type="transmembrane region" description="Helical" evidence="9">
    <location>
        <begin position="74"/>
        <end position="96"/>
    </location>
</feature>
<feature type="transmembrane region" description="Helical" evidence="9">
    <location>
        <begin position="202"/>
        <end position="222"/>
    </location>
</feature>
<keyword evidence="3" id="KW-0328">Glycosyltransferase</keyword>
<evidence type="ECO:0000256" key="8">
    <source>
        <dbReference type="SAM" id="MobiDB-lite"/>
    </source>
</evidence>
<evidence type="ECO:0000313" key="11">
    <source>
        <dbReference type="EMBL" id="BDG09415.1"/>
    </source>
</evidence>
<gene>
    <name evidence="11" type="ORF">AMPC_25280</name>
</gene>
<keyword evidence="12" id="KW-1185">Reference proteome</keyword>